<comment type="caution">
    <text evidence="1">The sequence shown here is derived from an EMBL/GenBank/DDBJ whole genome shotgun (WGS) entry which is preliminary data.</text>
</comment>
<organism evidence="1 2">
    <name type="scientific">Ixodes persulcatus</name>
    <name type="common">Taiga tick</name>
    <dbReference type="NCBI Taxonomy" id="34615"/>
    <lineage>
        <taxon>Eukaryota</taxon>
        <taxon>Metazoa</taxon>
        <taxon>Ecdysozoa</taxon>
        <taxon>Arthropoda</taxon>
        <taxon>Chelicerata</taxon>
        <taxon>Arachnida</taxon>
        <taxon>Acari</taxon>
        <taxon>Parasitiformes</taxon>
        <taxon>Ixodida</taxon>
        <taxon>Ixodoidea</taxon>
        <taxon>Ixodidae</taxon>
        <taxon>Ixodinae</taxon>
        <taxon>Ixodes</taxon>
    </lineage>
</organism>
<dbReference type="EMBL" id="JABSTQ010002945">
    <property type="protein sequence ID" value="KAG0443749.1"/>
    <property type="molecule type" value="Genomic_DNA"/>
</dbReference>
<keyword evidence="2" id="KW-1185">Reference proteome</keyword>
<reference evidence="1 2" key="1">
    <citation type="journal article" date="2020" name="Cell">
        <title>Large-Scale Comparative Analyses of Tick Genomes Elucidate Their Genetic Diversity and Vector Capacities.</title>
        <authorList>
            <consortium name="Tick Genome and Microbiome Consortium (TIGMIC)"/>
            <person name="Jia N."/>
            <person name="Wang J."/>
            <person name="Shi W."/>
            <person name="Du L."/>
            <person name="Sun Y."/>
            <person name="Zhan W."/>
            <person name="Jiang J.F."/>
            <person name="Wang Q."/>
            <person name="Zhang B."/>
            <person name="Ji P."/>
            <person name="Bell-Sakyi L."/>
            <person name="Cui X.M."/>
            <person name="Yuan T.T."/>
            <person name="Jiang B.G."/>
            <person name="Yang W.F."/>
            <person name="Lam T.T."/>
            <person name="Chang Q.C."/>
            <person name="Ding S.J."/>
            <person name="Wang X.J."/>
            <person name="Zhu J.G."/>
            <person name="Ruan X.D."/>
            <person name="Zhao L."/>
            <person name="Wei J.T."/>
            <person name="Ye R.Z."/>
            <person name="Que T.C."/>
            <person name="Du C.H."/>
            <person name="Zhou Y.H."/>
            <person name="Cheng J.X."/>
            <person name="Dai P.F."/>
            <person name="Guo W.B."/>
            <person name="Han X.H."/>
            <person name="Huang E.J."/>
            <person name="Li L.F."/>
            <person name="Wei W."/>
            <person name="Gao Y.C."/>
            <person name="Liu J.Z."/>
            <person name="Shao H.Z."/>
            <person name="Wang X."/>
            <person name="Wang C.C."/>
            <person name="Yang T.C."/>
            <person name="Huo Q.B."/>
            <person name="Li W."/>
            <person name="Chen H.Y."/>
            <person name="Chen S.E."/>
            <person name="Zhou L.G."/>
            <person name="Ni X.B."/>
            <person name="Tian J.H."/>
            <person name="Sheng Y."/>
            <person name="Liu T."/>
            <person name="Pan Y.S."/>
            <person name="Xia L.Y."/>
            <person name="Li J."/>
            <person name="Zhao F."/>
            <person name="Cao W.C."/>
        </authorList>
    </citation>
    <scope>NUCLEOTIDE SEQUENCE [LARGE SCALE GENOMIC DNA]</scope>
    <source>
        <strain evidence="1">Iper-2018</strain>
    </source>
</reference>
<sequence>MPSHVRQLHKVPTVPISTQPELQATTGYARDAFLTTRKNAPLTHLIYTDSKEVRRICSDTKHTGIALQALKLAFTSLRSSGQTCTLQKSDAPPTSRWLLPHYLSAPYPSATSLVGKPFWFAKSRRDPTDSASSATVPWERQRESVIWAWYLPKLPLQDRPLCRGLLMFLGDPMAPPLEDRLLATTRRTRPPPPSTSMTAAA</sequence>
<accession>A0AC60QXH9</accession>
<dbReference type="Proteomes" id="UP000805193">
    <property type="component" value="Unassembled WGS sequence"/>
</dbReference>
<evidence type="ECO:0000313" key="2">
    <source>
        <dbReference type="Proteomes" id="UP000805193"/>
    </source>
</evidence>
<name>A0AC60QXH9_IXOPE</name>
<protein>
    <submittedName>
        <fullName evidence="1">Uncharacterized protein</fullName>
    </submittedName>
</protein>
<proteinExistence type="predicted"/>
<gene>
    <name evidence="1" type="ORF">HPB47_014571</name>
</gene>
<evidence type="ECO:0000313" key="1">
    <source>
        <dbReference type="EMBL" id="KAG0443749.1"/>
    </source>
</evidence>